<dbReference type="PROSITE" id="PS50225">
    <property type="entry name" value="SOCS"/>
    <property type="match status" value="1"/>
</dbReference>
<evidence type="ECO:0000259" key="4">
    <source>
        <dbReference type="PROSITE" id="PS50225"/>
    </source>
</evidence>
<keyword evidence="2 3" id="KW-0040">ANK repeat</keyword>
<feature type="repeat" description="ANK" evidence="3">
    <location>
        <begin position="170"/>
        <end position="208"/>
    </location>
</feature>
<dbReference type="Pfam" id="PF13857">
    <property type="entry name" value="Ank_5"/>
    <property type="match status" value="1"/>
</dbReference>
<dbReference type="PROSITE" id="PS50088">
    <property type="entry name" value="ANK_REPEAT"/>
    <property type="match status" value="5"/>
</dbReference>
<keyword evidence="6" id="KW-1185">Reference proteome</keyword>
<dbReference type="InterPro" id="IPR002110">
    <property type="entry name" value="Ankyrin_rpt"/>
</dbReference>
<evidence type="ECO:0000313" key="6">
    <source>
        <dbReference type="Proteomes" id="UP001208570"/>
    </source>
</evidence>
<dbReference type="SMART" id="SM00248">
    <property type="entry name" value="ANK"/>
    <property type="match status" value="7"/>
</dbReference>
<feature type="repeat" description="ANK" evidence="3">
    <location>
        <begin position="249"/>
        <end position="278"/>
    </location>
</feature>
<feature type="repeat" description="ANK" evidence="3">
    <location>
        <begin position="94"/>
        <end position="126"/>
    </location>
</feature>
<proteinExistence type="predicted"/>
<accession>A0AAD9N196</accession>
<evidence type="ECO:0000256" key="1">
    <source>
        <dbReference type="ARBA" id="ARBA00022737"/>
    </source>
</evidence>
<sequence>MIRRKNGISKGQIAVDKFISACQKGNESILCQLFTSREVDPNAISDDGKTALTLAIQNKNYNAVKTLLKYGANIDATSHVFYHRDHASSNICSYDETPLCTAARLNCLNIATILIEYGADVNIQSECRPPQGFEKVKDRTALHFAAECGSIATVSHLVKHGAKVNIADKQQETPLHLAVRCKGRLCENQIEVVRLLLQHGSLPDLANKCAQVPLYLASFYGCVIKAGILIEGGADVNYSCSRENSIYVTALHVAAAKNRVHLAKLLIENNADLNVTNALNYTPLQLNLHTLNRSSIAVMLITHGAHLELVDYNGLTLMATLIHNMRLDCEILARLLVFAGYSLNHDVWILAEHQRLKWRTDSMIQDESICSESCRCTRVKTSDVKIPYISIPHGRVEQLCDWLRERQTNSASLTELSRISIRFHLSHHVTSGSSIVQNIQKLPLPCSVREYLLLKDVIDACD</sequence>
<dbReference type="InterPro" id="IPR036770">
    <property type="entry name" value="Ankyrin_rpt-contain_sf"/>
</dbReference>
<reference evidence="5" key="1">
    <citation type="journal article" date="2023" name="Mol. Biol. Evol.">
        <title>Third-Generation Sequencing Reveals the Adaptive Role of the Epigenome in Three Deep-Sea Polychaetes.</title>
        <authorList>
            <person name="Perez M."/>
            <person name="Aroh O."/>
            <person name="Sun Y."/>
            <person name="Lan Y."/>
            <person name="Juniper S.K."/>
            <person name="Young C.R."/>
            <person name="Angers B."/>
            <person name="Qian P.Y."/>
        </authorList>
    </citation>
    <scope>NUCLEOTIDE SEQUENCE</scope>
    <source>
        <strain evidence="5">P08H-3</strain>
    </source>
</reference>
<evidence type="ECO:0000256" key="2">
    <source>
        <dbReference type="ARBA" id="ARBA00023043"/>
    </source>
</evidence>
<dbReference type="EMBL" id="JAODUP010000367">
    <property type="protein sequence ID" value="KAK2151331.1"/>
    <property type="molecule type" value="Genomic_DNA"/>
</dbReference>
<dbReference type="AlphaFoldDB" id="A0AAD9N196"/>
<feature type="repeat" description="ANK" evidence="3">
    <location>
        <begin position="137"/>
        <end position="169"/>
    </location>
</feature>
<dbReference type="Pfam" id="PF07525">
    <property type="entry name" value="SOCS_box"/>
    <property type="match status" value="1"/>
</dbReference>
<evidence type="ECO:0000256" key="3">
    <source>
        <dbReference type="PROSITE-ProRule" id="PRU00023"/>
    </source>
</evidence>
<dbReference type="PROSITE" id="PS50297">
    <property type="entry name" value="ANK_REP_REGION"/>
    <property type="match status" value="4"/>
</dbReference>
<evidence type="ECO:0000313" key="5">
    <source>
        <dbReference type="EMBL" id="KAK2151331.1"/>
    </source>
</evidence>
<dbReference type="PANTHER" id="PTHR24173">
    <property type="entry name" value="ANKYRIN REPEAT CONTAINING"/>
    <property type="match status" value="1"/>
</dbReference>
<keyword evidence="1" id="KW-0677">Repeat</keyword>
<protein>
    <recommendedName>
        <fullName evidence="4">SOCS box domain-containing protein</fullName>
    </recommendedName>
</protein>
<dbReference type="InterPro" id="IPR001496">
    <property type="entry name" value="SOCS_box"/>
</dbReference>
<dbReference type="PANTHER" id="PTHR24173:SF74">
    <property type="entry name" value="ANKYRIN REPEAT DOMAIN-CONTAINING PROTEIN 16"/>
    <property type="match status" value="1"/>
</dbReference>
<name>A0AAD9N196_9ANNE</name>
<dbReference type="Gene3D" id="1.25.40.20">
    <property type="entry name" value="Ankyrin repeat-containing domain"/>
    <property type="match status" value="3"/>
</dbReference>
<organism evidence="5 6">
    <name type="scientific">Paralvinella palmiformis</name>
    <dbReference type="NCBI Taxonomy" id="53620"/>
    <lineage>
        <taxon>Eukaryota</taxon>
        <taxon>Metazoa</taxon>
        <taxon>Spiralia</taxon>
        <taxon>Lophotrochozoa</taxon>
        <taxon>Annelida</taxon>
        <taxon>Polychaeta</taxon>
        <taxon>Sedentaria</taxon>
        <taxon>Canalipalpata</taxon>
        <taxon>Terebellida</taxon>
        <taxon>Terebelliformia</taxon>
        <taxon>Alvinellidae</taxon>
        <taxon>Paralvinella</taxon>
    </lineage>
</organism>
<dbReference type="Proteomes" id="UP001208570">
    <property type="component" value="Unassembled WGS sequence"/>
</dbReference>
<dbReference type="SUPFAM" id="SSF48403">
    <property type="entry name" value="Ankyrin repeat"/>
    <property type="match status" value="1"/>
</dbReference>
<feature type="repeat" description="ANK" evidence="3">
    <location>
        <begin position="47"/>
        <end position="79"/>
    </location>
</feature>
<feature type="domain" description="SOCS box" evidence="4">
    <location>
        <begin position="403"/>
        <end position="452"/>
    </location>
</feature>
<comment type="caution">
    <text evidence="5">The sequence shown here is derived from an EMBL/GenBank/DDBJ whole genome shotgun (WGS) entry which is preliminary data.</text>
</comment>
<gene>
    <name evidence="5" type="ORF">LSH36_367g05029</name>
</gene>
<dbReference type="Pfam" id="PF12796">
    <property type="entry name" value="Ank_2"/>
    <property type="match status" value="2"/>
</dbReference>